<dbReference type="EMBL" id="CP001631">
    <property type="protein sequence ID" value="ACU54001.1"/>
    <property type="molecule type" value="Genomic_DNA"/>
</dbReference>
<organism evidence="1 2">
    <name type="scientific">Acidimicrobium ferrooxidans (strain DSM 10331 / JCM 15462 / NBRC 103882 / ICP)</name>
    <dbReference type="NCBI Taxonomy" id="525909"/>
    <lineage>
        <taxon>Bacteria</taxon>
        <taxon>Bacillati</taxon>
        <taxon>Actinomycetota</taxon>
        <taxon>Acidimicrobiia</taxon>
        <taxon>Acidimicrobiales</taxon>
        <taxon>Acidimicrobiaceae</taxon>
        <taxon>Acidimicrobium</taxon>
    </lineage>
</organism>
<evidence type="ECO:0000313" key="1">
    <source>
        <dbReference type="EMBL" id="ACU54001.1"/>
    </source>
</evidence>
<dbReference type="KEGG" id="afo:Afer_1066"/>
<keyword evidence="2" id="KW-1185">Reference proteome</keyword>
<protein>
    <submittedName>
        <fullName evidence="1">Uncharacterized protein</fullName>
    </submittedName>
</protein>
<gene>
    <name evidence="1" type="ordered locus">Afer_1066</name>
</gene>
<reference evidence="1 2" key="1">
    <citation type="journal article" date="2009" name="Stand. Genomic Sci.">
        <title>Complete genome sequence of Acidimicrobium ferrooxidans type strain (ICP).</title>
        <authorList>
            <person name="Clum A."/>
            <person name="Nolan M."/>
            <person name="Lang E."/>
            <person name="Glavina Del Rio T."/>
            <person name="Tice H."/>
            <person name="Copeland A."/>
            <person name="Cheng J.F."/>
            <person name="Lucas S."/>
            <person name="Chen F."/>
            <person name="Bruce D."/>
            <person name="Goodwin L."/>
            <person name="Pitluck S."/>
            <person name="Ivanova N."/>
            <person name="Mavrommatis K."/>
            <person name="Mikhailova N."/>
            <person name="Pati A."/>
            <person name="Chen A."/>
            <person name="Palaniappan K."/>
            <person name="Goker M."/>
            <person name="Spring S."/>
            <person name="Land M."/>
            <person name="Hauser L."/>
            <person name="Chang Y.J."/>
            <person name="Jeffries C.C."/>
            <person name="Chain P."/>
            <person name="Bristow J."/>
            <person name="Eisen J.A."/>
            <person name="Markowitz V."/>
            <person name="Hugenholtz P."/>
            <person name="Kyrpides N.C."/>
            <person name="Klenk H.P."/>
            <person name="Lapidus A."/>
        </authorList>
    </citation>
    <scope>NUCLEOTIDE SEQUENCE [LARGE SCALE GENOMIC DNA]</scope>
    <source>
        <strain evidence="2">DSM 10331 / JCM 15462 / NBRC 103882 / ICP</strain>
    </source>
</reference>
<proteinExistence type="predicted"/>
<dbReference type="Proteomes" id="UP000000771">
    <property type="component" value="Chromosome"/>
</dbReference>
<dbReference type="RefSeq" id="WP_015798487.1">
    <property type="nucleotide sequence ID" value="NC_013124.1"/>
</dbReference>
<evidence type="ECO:0000313" key="2">
    <source>
        <dbReference type="Proteomes" id="UP000000771"/>
    </source>
</evidence>
<dbReference type="HOGENOM" id="CLU_968478_0_0_11"/>
<dbReference type="STRING" id="525909.Afer_1066"/>
<dbReference type="AlphaFoldDB" id="C7LZ43"/>
<name>C7LZ43_ACIFD</name>
<accession>C7LZ43</accession>
<sequence length="287" mass="31688">MSRTRGERADLGRRVEAIVRELRGGGAPVRLTSRDLREACDLGSSVIDAPFEPSVAVVRRTLAMELVVRWYDEREQAPTPHALYRALRSSIRDHWAWDWVSGHATKAITRGERLLVQQEVITFAAETIGVLEAEHAGALEPRRRTVRFGAVQLRSLIDLQLLDAKGERAGVFVLDHRPYGYEDTALAFEAVVATIGGVDLDWVGLVDIEAGRSRRRLVDEALLDEGVGAIGTVVRRARRLRELRETLRRDSVPDGLWADAVPGYQCRSCPLAPHCPAFGAGVDASAV</sequence>